<accession>A0A834KW76</accession>
<evidence type="ECO:0000313" key="2">
    <source>
        <dbReference type="EMBL" id="KAF7413066.1"/>
    </source>
</evidence>
<reference evidence="2" key="1">
    <citation type="journal article" date="2020" name="G3 (Bethesda)">
        <title>High-Quality Assemblies for Three Invasive Social Wasps from the &lt;i&gt;Vespula&lt;/i&gt; Genus.</title>
        <authorList>
            <person name="Harrop T.W.R."/>
            <person name="Guhlin J."/>
            <person name="McLaughlin G.M."/>
            <person name="Permina E."/>
            <person name="Stockwell P."/>
            <person name="Gilligan J."/>
            <person name="Le Lec M.F."/>
            <person name="Gruber M.A.M."/>
            <person name="Quinn O."/>
            <person name="Lovegrove M."/>
            <person name="Duncan E.J."/>
            <person name="Remnant E.J."/>
            <person name="Van Eeckhoven J."/>
            <person name="Graham B."/>
            <person name="Knapp R.A."/>
            <person name="Langford K.W."/>
            <person name="Kronenberg Z."/>
            <person name="Press M.O."/>
            <person name="Eacker S.M."/>
            <person name="Wilson-Rankin E.E."/>
            <person name="Purcell J."/>
            <person name="Lester P.J."/>
            <person name="Dearden P.K."/>
        </authorList>
    </citation>
    <scope>NUCLEOTIDE SEQUENCE</scope>
    <source>
        <strain evidence="2">Volc-1</strain>
    </source>
</reference>
<dbReference type="Proteomes" id="UP000600918">
    <property type="component" value="Unassembled WGS sequence"/>
</dbReference>
<keyword evidence="3" id="KW-1185">Reference proteome</keyword>
<name>A0A834KW76_VESPE</name>
<feature type="compositionally biased region" description="Basic and acidic residues" evidence="1">
    <location>
        <begin position="49"/>
        <end position="63"/>
    </location>
</feature>
<comment type="caution">
    <text evidence="2">The sequence shown here is derived from an EMBL/GenBank/DDBJ whole genome shotgun (WGS) entry which is preliminary data.</text>
</comment>
<feature type="compositionally biased region" description="Gly residues" evidence="1">
    <location>
        <begin position="16"/>
        <end position="27"/>
    </location>
</feature>
<feature type="compositionally biased region" description="Basic and acidic residues" evidence="1">
    <location>
        <begin position="71"/>
        <end position="80"/>
    </location>
</feature>
<dbReference type="EMBL" id="JACSDY010000012">
    <property type="protein sequence ID" value="KAF7413066.1"/>
    <property type="molecule type" value="Genomic_DNA"/>
</dbReference>
<evidence type="ECO:0000256" key="1">
    <source>
        <dbReference type="SAM" id="MobiDB-lite"/>
    </source>
</evidence>
<proteinExistence type="predicted"/>
<feature type="region of interest" description="Disordered" evidence="1">
    <location>
        <begin position="11"/>
        <end position="80"/>
    </location>
</feature>
<dbReference type="AlphaFoldDB" id="A0A834KW76"/>
<sequence>MVVVVITVIVGDDGNGDGGGDGGGGGPKKIDRGFQSRERMREKGKRKKMNVDERRREDKRGWIEKMANGPNKREGKVCNG</sequence>
<evidence type="ECO:0000313" key="3">
    <source>
        <dbReference type="Proteomes" id="UP000600918"/>
    </source>
</evidence>
<gene>
    <name evidence="2" type="ORF">H0235_012917</name>
</gene>
<protein>
    <submittedName>
        <fullName evidence="2">Uncharacterized protein</fullName>
    </submittedName>
</protein>
<organism evidence="2 3">
    <name type="scientific">Vespula pensylvanica</name>
    <name type="common">Western yellow jacket</name>
    <name type="synonym">Wasp</name>
    <dbReference type="NCBI Taxonomy" id="30213"/>
    <lineage>
        <taxon>Eukaryota</taxon>
        <taxon>Metazoa</taxon>
        <taxon>Ecdysozoa</taxon>
        <taxon>Arthropoda</taxon>
        <taxon>Hexapoda</taxon>
        <taxon>Insecta</taxon>
        <taxon>Pterygota</taxon>
        <taxon>Neoptera</taxon>
        <taxon>Endopterygota</taxon>
        <taxon>Hymenoptera</taxon>
        <taxon>Apocrita</taxon>
        <taxon>Aculeata</taxon>
        <taxon>Vespoidea</taxon>
        <taxon>Vespidae</taxon>
        <taxon>Vespinae</taxon>
        <taxon>Vespula</taxon>
    </lineage>
</organism>
<feature type="compositionally biased region" description="Basic and acidic residues" evidence="1">
    <location>
        <begin position="28"/>
        <end position="41"/>
    </location>
</feature>